<dbReference type="AlphaFoldDB" id="A0A1I7HQ26"/>
<dbReference type="STRING" id="463301.SAMN04487955_10512"/>
<dbReference type="EMBL" id="FPBP01000005">
    <property type="protein sequence ID" value="SFU62828.1"/>
    <property type="molecule type" value="Genomic_DNA"/>
</dbReference>
<evidence type="ECO:0000256" key="1">
    <source>
        <dbReference type="SAM" id="MobiDB-lite"/>
    </source>
</evidence>
<proteinExistence type="predicted"/>
<dbReference type="RefSeq" id="WP_089794839.1">
    <property type="nucleotide sequence ID" value="NZ_FPBP01000005.1"/>
</dbReference>
<dbReference type="PANTHER" id="PTHR34387">
    <property type="entry name" value="SLR1258 PROTEIN"/>
    <property type="match status" value="1"/>
</dbReference>
<dbReference type="Pfam" id="PF04402">
    <property type="entry name" value="SIMPL"/>
    <property type="match status" value="1"/>
</dbReference>
<dbReference type="Gene3D" id="3.30.70.2970">
    <property type="entry name" value="Protein of unknown function (DUF541), domain 2"/>
    <property type="match status" value="1"/>
</dbReference>
<dbReference type="GO" id="GO:0006974">
    <property type="term" value="P:DNA damage response"/>
    <property type="evidence" value="ECO:0007669"/>
    <property type="project" value="TreeGrafter"/>
</dbReference>
<dbReference type="PANTHER" id="PTHR34387:SF1">
    <property type="entry name" value="PERIPLASMIC IMMUNOGENIC PROTEIN"/>
    <property type="match status" value="1"/>
</dbReference>
<name>A0A1I7HQ26_9GAMM</name>
<dbReference type="InterPro" id="IPR007497">
    <property type="entry name" value="SIMPL/DUF541"/>
</dbReference>
<dbReference type="InterPro" id="IPR052022">
    <property type="entry name" value="26kDa_periplasmic_antigen"/>
</dbReference>
<gene>
    <name evidence="2" type="ORF">SAMN04487955_10512</name>
</gene>
<evidence type="ECO:0000313" key="2">
    <source>
        <dbReference type="EMBL" id="SFU62828.1"/>
    </source>
</evidence>
<sequence length="264" mass="28633">MTIATLLHDTPLRKMLLGGLLVASPLMMTTAMAEEPRPRLDVQAEAQQEAVPDRATLNARLWERTPAIARQDNQSSDPDALRDARESLEQRAAMLIQTMEDAGVASDDINAGSLNVQPEYVPGPRLDNGEGQPMVRTRLERPFHVEIDDLEQLPRLLDALTEAGVDALDGITYDLTDRDAATDQALVAALEKARHKATLMAKTLGITLGDVISVSETLPPQFQPRMMAMSADARESGAQPEYRPGTLSIEAGVSVSWAIEASGE</sequence>
<dbReference type="Gene3D" id="3.30.110.170">
    <property type="entry name" value="Protein of unknown function (DUF541), domain 1"/>
    <property type="match status" value="1"/>
</dbReference>
<organism evidence="2 3">
    <name type="scientific">Halomonas korlensis</name>
    <dbReference type="NCBI Taxonomy" id="463301"/>
    <lineage>
        <taxon>Bacteria</taxon>
        <taxon>Pseudomonadati</taxon>
        <taxon>Pseudomonadota</taxon>
        <taxon>Gammaproteobacteria</taxon>
        <taxon>Oceanospirillales</taxon>
        <taxon>Halomonadaceae</taxon>
        <taxon>Halomonas</taxon>
    </lineage>
</organism>
<evidence type="ECO:0008006" key="4">
    <source>
        <dbReference type="Google" id="ProtNLM"/>
    </source>
</evidence>
<evidence type="ECO:0000313" key="3">
    <source>
        <dbReference type="Proteomes" id="UP000198693"/>
    </source>
</evidence>
<dbReference type="OrthoDB" id="6155254at2"/>
<keyword evidence="3" id="KW-1185">Reference proteome</keyword>
<reference evidence="3" key="1">
    <citation type="submission" date="2016-10" db="EMBL/GenBank/DDBJ databases">
        <authorList>
            <person name="Varghese N."/>
            <person name="Submissions S."/>
        </authorList>
    </citation>
    <scope>NUCLEOTIDE SEQUENCE [LARGE SCALE GENOMIC DNA]</scope>
    <source>
        <strain evidence="3">CGMCC 1.6981</strain>
    </source>
</reference>
<protein>
    <recommendedName>
        <fullName evidence="4">SIMPL domain-containing protein</fullName>
    </recommendedName>
</protein>
<feature type="region of interest" description="Disordered" evidence="1">
    <location>
        <begin position="63"/>
        <end position="83"/>
    </location>
</feature>
<accession>A0A1I7HQ26</accession>
<dbReference type="Proteomes" id="UP000198693">
    <property type="component" value="Unassembled WGS sequence"/>
</dbReference>